<dbReference type="PANTHER" id="PTHR10744">
    <property type="entry name" value="40S RIBOSOMAL PROTEIN S11 FAMILY MEMBER"/>
    <property type="match status" value="1"/>
</dbReference>
<evidence type="ECO:0000256" key="1">
    <source>
        <dbReference type="ARBA" id="ARBA00010254"/>
    </source>
</evidence>
<dbReference type="PANTHER" id="PTHR10744:SF9">
    <property type="entry name" value="40S RIBOSOMAL PROTEIN S11-RELATED"/>
    <property type="match status" value="1"/>
</dbReference>
<dbReference type="InParanoid" id="L0ADG0"/>
<dbReference type="PRINTS" id="PR00973">
    <property type="entry name" value="RIBOSOMALS17"/>
</dbReference>
<evidence type="ECO:0000256" key="2">
    <source>
        <dbReference type="ARBA" id="ARBA00022980"/>
    </source>
</evidence>
<protein>
    <recommendedName>
        <fullName evidence="4">30S ribosomal protein S17</fullName>
    </recommendedName>
</protein>
<dbReference type="InterPro" id="IPR019979">
    <property type="entry name" value="Ribosomal_uS17_CS"/>
</dbReference>
<keyword evidence="2 5" id="KW-0689">Ribosomal protein</keyword>
<dbReference type="EMBL" id="CP003378">
    <property type="protein sequence ID" value="AFZ71085.1"/>
    <property type="molecule type" value="Genomic_DNA"/>
</dbReference>
<dbReference type="CDD" id="cd00364">
    <property type="entry name" value="Ribosomal_uS17"/>
    <property type="match status" value="1"/>
</dbReference>
<dbReference type="InterPro" id="IPR000266">
    <property type="entry name" value="Ribosomal_uS17"/>
</dbReference>
<dbReference type="PROSITE" id="PS00056">
    <property type="entry name" value="RIBOSOMAL_S17"/>
    <property type="match status" value="1"/>
</dbReference>
<evidence type="ECO:0000256" key="3">
    <source>
        <dbReference type="ARBA" id="ARBA00023274"/>
    </source>
</evidence>
<dbReference type="InterPro" id="IPR012340">
    <property type="entry name" value="NA-bd_OB-fold"/>
</dbReference>
<evidence type="ECO:0000256" key="4">
    <source>
        <dbReference type="NCBIfam" id="TIGR03630"/>
    </source>
</evidence>
<gene>
    <name evidence="6" type="ordered locus">Calag_1376</name>
</gene>
<dbReference type="SUPFAM" id="SSF50249">
    <property type="entry name" value="Nucleic acid-binding proteins"/>
    <property type="match status" value="1"/>
</dbReference>
<sequence>MGVSLMPEQKAIKNLQIPGVSPPSKSCSDPNCPWHGSLRVRGVLLEGIVEKFRAKGSAVVRHEYLYYERKYKRYEWRKTKKLVHVPECLDIKEGDKVVIGETKPLSKTIKFVILGKI</sequence>
<dbReference type="Pfam" id="PF00366">
    <property type="entry name" value="Ribosomal_S17"/>
    <property type="match status" value="1"/>
</dbReference>
<dbReference type="AlphaFoldDB" id="L0ADG0"/>
<organism evidence="6 7">
    <name type="scientific">Caldisphaera lagunensis (strain DSM 15908 / JCM 11604 / ANMR 0165 / IC-154)</name>
    <dbReference type="NCBI Taxonomy" id="1056495"/>
    <lineage>
        <taxon>Archaea</taxon>
        <taxon>Thermoproteota</taxon>
        <taxon>Thermoprotei</taxon>
        <taxon>Acidilobales</taxon>
        <taxon>Caldisphaeraceae</taxon>
        <taxon>Caldisphaera</taxon>
    </lineage>
</organism>
<evidence type="ECO:0000313" key="6">
    <source>
        <dbReference type="EMBL" id="AFZ71085.1"/>
    </source>
</evidence>
<comment type="similarity">
    <text evidence="1 5">Belongs to the universal ribosomal protein uS17 family.</text>
</comment>
<proteinExistence type="inferred from homology"/>
<dbReference type="STRING" id="1056495.Calag_1376"/>
<dbReference type="GO" id="GO:0022627">
    <property type="term" value="C:cytosolic small ribosomal subunit"/>
    <property type="evidence" value="ECO:0007669"/>
    <property type="project" value="UniProtKB-UniRule"/>
</dbReference>
<reference evidence="7" key="1">
    <citation type="submission" date="2012-03" db="EMBL/GenBank/DDBJ databases">
        <title>Complete genome of Caldisphaera lagunensis DSM 15908.</title>
        <authorList>
            <person name="Lucas S."/>
            <person name="Copeland A."/>
            <person name="Lapidus A."/>
            <person name="Glavina del Rio T."/>
            <person name="Dalin E."/>
            <person name="Tice H."/>
            <person name="Bruce D."/>
            <person name="Goodwin L."/>
            <person name="Pitluck S."/>
            <person name="Peters L."/>
            <person name="Mikhailova N."/>
            <person name="Teshima H."/>
            <person name="Kyrpides N."/>
            <person name="Mavromatis K."/>
            <person name="Ivanova N."/>
            <person name="Brettin T."/>
            <person name="Detter J.C."/>
            <person name="Han C."/>
            <person name="Larimer F."/>
            <person name="Land M."/>
            <person name="Hauser L."/>
            <person name="Markowitz V."/>
            <person name="Cheng J.-F."/>
            <person name="Hugenholtz P."/>
            <person name="Woyke T."/>
            <person name="Wu D."/>
            <person name="Spring S."/>
            <person name="Schroeder M."/>
            <person name="Brambilla E."/>
            <person name="Klenk H.-P."/>
            <person name="Eisen J.A."/>
        </authorList>
    </citation>
    <scope>NUCLEOTIDE SEQUENCE [LARGE SCALE GENOMIC DNA]</scope>
    <source>
        <strain evidence="7">DSM 15908 / JCM 11604 / IC-154</strain>
    </source>
</reference>
<keyword evidence="7" id="KW-1185">Reference proteome</keyword>
<dbReference type="FunCoup" id="L0ADG0">
    <property type="interactions" value="175"/>
</dbReference>
<dbReference type="Proteomes" id="UP000010469">
    <property type="component" value="Chromosome"/>
</dbReference>
<name>L0ADG0_CALLD</name>
<dbReference type="NCBIfam" id="NF006345">
    <property type="entry name" value="PRK08572.1"/>
    <property type="match status" value="1"/>
</dbReference>
<dbReference type="NCBIfam" id="TIGR03630">
    <property type="entry name" value="uS17_arch"/>
    <property type="match status" value="1"/>
</dbReference>
<keyword evidence="3 5" id="KW-0687">Ribonucleoprotein</keyword>
<dbReference type="eggNOG" id="arCOG04096">
    <property type="taxonomic scope" value="Archaea"/>
</dbReference>
<dbReference type="HOGENOM" id="CLU_073626_0_3_2"/>
<dbReference type="KEGG" id="clg:Calag_1376"/>
<dbReference type="InterPro" id="IPR028333">
    <property type="entry name" value="Ribosomal_uS17_arc/euk"/>
</dbReference>
<evidence type="ECO:0000313" key="7">
    <source>
        <dbReference type="Proteomes" id="UP000010469"/>
    </source>
</evidence>
<accession>L0ADG0</accession>
<dbReference type="GO" id="GO:0003735">
    <property type="term" value="F:structural constituent of ribosome"/>
    <property type="evidence" value="ECO:0007669"/>
    <property type="project" value="UniProtKB-UniRule"/>
</dbReference>
<dbReference type="Gene3D" id="2.40.50.1000">
    <property type="match status" value="1"/>
</dbReference>
<evidence type="ECO:0000256" key="5">
    <source>
        <dbReference type="RuleBase" id="RU003872"/>
    </source>
</evidence>
<dbReference type="GO" id="GO:0006412">
    <property type="term" value="P:translation"/>
    <property type="evidence" value="ECO:0007669"/>
    <property type="project" value="UniProtKB-UniRule"/>
</dbReference>